<comment type="caution">
    <text evidence="3">The sequence shown here is derived from an EMBL/GenBank/DDBJ whole genome shotgun (WGS) entry which is preliminary data.</text>
</comment>
<keyword evidence="4" id="KW-1185">Reference proteome</keyword>
<evidence type="ECO:0000256" key="1">
    <source>
        <dbReference type="ARBA" id="ARBA00010613"/>
    </source>
</evidence>
<evidence type="ECO:0000313" key="3">
    <source>
        <dbReference type="EMBL" id="MDT8897241.1"/>
    </source>
</evidence>
<dbReference type="Gene3D" id="3.60.110.10">
    <property type="entry name" value="Carbon-nitrogen hydrolase"/>
    <property type="match status" value="1"/>
</dbReference>
<dbReference type="PANTHER" id="PTHR23088">
    <property type="entry name" value="NITRILASE-RELATED"/>
    <property type="match status" value="1"/>
</dbReference>
<sequence>MELTIALAQMNIFQGHLEKNYLKALEFLKEARKSRAQVVLFPELWSSGYDLKNQSLYAQQNLELMSELSQQAQENGFFIGGSYITLQEGHYYNSFILIAPSGQIISQYHKIHLFAPLNENRYFSPGQKPVTAQIAGLTGGLAICYDLRFPELFRTYLDQDADSFFLVAQWPTSRMDHWEILLRARAIENQALIAACNAVGLSGKVTNGGGSLILSPWGEILARGSINDEDFVQATVSLESIHDIRTNFPVLRDRHVHHYPKN</sequence>
<reference evidence="3 4" key="1">
    <citation type="submission" date="2023-07" db="EMBL/GenBank/DDBJ databases">
        <title>Novel species of Thermanaerothrix with wide hydrolytic capabilities.</title>
        <authorList>
            <person name="Zayulina K.S."/>
            <person name="Podosokorskaya O.A."/>
            <person name="Elcheninov A.G."/>
        </authorList>
    </citation>
    <scope>NUCLEOTIDE SEQUENCE [LARGE SCALE GENOMIC DNA]</scope>
    <source>
        <strain evidence="3 4">4228-RoL</strain>
    </source>
</reference>
<accession>A0ABU3NK61</accession>
<name>A0ABU3NK61_9CHLR</name>
<dbReference type="SUPFAM" id="SSF56317">
    <property type="entry name" value="Carbon-nitrogen hydrolase"/>
    <property type="match status" value="1"/>
</dbReference>
<gene>
    <name evidence="3" type="ORF">QYE77_03110</name>
</gene>
<dbReference type="InterPro" id="IPR001110">
    <property type="entry name" value="UPF0012_CS"/>
</dbReference>
<evidence type="ECO:0000313" key="4">
    <source>
        <dbReference type="Proteomes" id="UP001254165"/>
    </source>
</evidence>
<dbReference type="Proteomes" id="UP001254165">
    <property type="component" value="Unassembled WGS sequence"/>
</dbReference>
<dbReference type="GO" id="GO:0016787">
    <property type="term" value="F:hydrolase activity"/>
    <property type="evidence" value="ECO:0007669"/>
    <property type="project" value="UniProtKB-KW"/>
</dbReference>
<dbReference type="InterPro" id="IPR036526">
    <property type="entry name" value="C-N_Hydrolase_sf"/>
</dbReference>
<dbReference type="PROSITE" id="PS50263">
    <property type="entry name" value="CN_HYDROLASE"/>
    <property type="match status" value="1"/>
</dbReference>
<proteinExistence type="inferred from homology"/>
<keyword evidence="3" id="KW-0378">Hydrolase</keyword>
<dbReference type="RefSeq" id="WP_315623894.1">
    <property type="nucleotide sequence ID" value="NZ_JAUHMF010000001.1"/>
</dbReference>
<comment type="similarity">
    <text evidence="1">Belongs to the carbon-nitrogen hydrolase superfamily. NIT1/NIT2 family.</text>
</comment>
<dbReference type="EMBL" id="JAUHMF010000001">
    <property type="protein sequence ID" value="MDT8897241.1"/>
    <property type="molecule type" value="Genomic_DNA"/>
</dbReference>
<dbReference type="PANTHER" id="PTHR23088:SF27">
    <property type="entry name" value="DEAMINATED GLUTATHIONE AMIDASE"/>
    <property type="match status" value="1"/>
</dbReference>
<protein>
    <submittedName>
        <fullName evidence="3">Carbon-nitrogen family hydrolase</fullName>
    </submittedName>
</protein>
<dbReference type="InterPro" id="IPR003010">
    <property type="entry name" value="C-N_Hydrolase"/>
</dbReference>
<dbReference type="CDD" id="cd07583">
    <property type="entry name" value="nitrilase_5"/>
    <property type="match status" value="1"/>
</dbReference>
<dbReference type="Pfam" id="PF00795">
    <property type="entry name" value="CN_hydrolase"/>
    <property type="match status" value="1"/>
</dbReference>
<evidence type="ECO:0000259" key="2">
    <source>
        <dbReference type="PROSITE" id="PS50263"/>
    </source>
</evidence>
<feature type="domain" description="CN hydrolase" evidence="2">
    <location>
        <begin position="3"/>
        <end position="238"/>
    </location>
</feature>
<organism evidence="3 4">
    <name type="scientific">Thermanaerothrix solaris</name>
    <dbReference type="NCBI Taxonomy" id="3058434"/>
    <lineage>
        <taxon>Bacteria</taxon>
        <taxon>Bacillati</taxon>
        <taxon>Chloroflexota</taxon>
        <taxon>Anaerolineae</taxon>
        <taxon>Anaerolineales</taxon>
        <taxon>Anaerolineaceae</taxon>
        <taxon>Thermanaerothrix</taxon>
    </lineage>
</organism>
<dbReference type="PROSITE" id="PS01227">
    <property type="entry name" value="UPF0012"/>
    <property type="match status" value="1"/>
</dbReference>